<dbReference type="AlphaFoldDB" id="A0A368ZWC9"/>
<protein>
    <submittedName>
        <fullName evidence="1">Uncharacterized protein</fullName>
    </submittedName>
</protein>
<proteinExistence type="predicted"/>
<comment type="caution">
    <text evidence="1">The sequence shown here is derived from an EMBL/GenBank/DDBJ whole genome shotgun (WGS) entry which is preliminary data.</text>
</comment>
<evidence type="ECO:0000313" key="2">
    <source>
        <dbReference type="Proteomes" id="UP000253506"/>
    </source>
</evidence>
<organism evidence="1 2">
    <name type="scientific">Marinomonas foliarum</name>
    <dbReference type="NCBI Taxonomy" id="491950"/>
    <lineage>
        <taxon>Bacteria</taxon>
        <taxon>Pseudomonadati</taxon>
        <taxon>Pseudomonadota</taxon>
        <taxon>Gammaproteobacteria</taxon>
        <taxon>Oceanospirillales</taxon>
        <taxon>Oceanospirillaceae</taxon>
        <taxon>Marinomonas</taxon>
    </lineage>
</organism>
<reference evidence="1 2" key="1">
    <citation type="submission" date="2018-07" db="EMBL/GenBank/DDBJ databases">
        <title>Genomic Encyclopedia of Type Strains, Phase III (KMG-III): the genomes of soil and plant-associated and newly described type strains.</title>
        <authorList>
            <person name="Whitman W."/>
        </authorList>
    </citation>
    <scope>NUCLEOTIDE SEQUENCE [LARGE SCALE GENOMIC DNA]</scope>
    <source>
        <strain evidence="1 2">CECT 7731</strain>
    </source>
</reference>
<evidence type="ECO:0000313" key="1">
    <source>
        <dbReference type="EMBL" id="RCX01261.1"/>
    </source>
</evidence>
<dbReference type="Proteomes" id="UP000253506">
    <property type="component" value="Unassembled WGS sequence"/>
</dbReference>
<gene>
    <name evidence="1" type="ORF">DFP77_11735</name>
</gene>
<sequence length="51" mass="5687">MIANLEEVKEGRGFIIFLPFKRSIYDTLTANYYGLISGISCLLDQVAEGES</sequence>
<name>A0A368ZWC9_9GAMM</name>
<accession>A0A368ZWC9</accession>
<dbReference type="EMBL" id="QPJQ01000017">
    <property type="protein sequence ID" value="RCX01261.1"/>
    <property type="molecule type" value="Genomic_DNA"/>
</dbReference>